<dbReference type="SUPFAM" id="SSF54862">
    <property type="entry name" value="4Fe-4S ferredoxins"/>
    <property type="match status" value="1"/>
</dbReference>
<feature type="domain" description="4Fe-4S ferredoxin-type" evidence="1">
    <location>
        <begin position="32"/>
        <end position="63"/>
    </location>
</feature>
<dbReference type="PROSITE" id="PS51379">
    <property type="entry name" value="4FE4S_FER_2"/>
    <property type="match status" value="2"/>
</dbReference>
<evidence type="ECO:0000313" key="3">
    <source>
        <dbReference type="Proteomes" id="UP000000536"/>
    </source>
</evidence>
<dbReference type="AlphaFoldDB" id="Q5JFG4"/>
<dbReference type="InterPro" id="IPR017896">
    <property type="entry name" value="4Fe4S_Fe-S-bd"/>
</dbReference>
<dbReference type="Proteomes" id="UP000000536">
    <property type="component" value="Chromosome"/>
</dbReference>
<dbReference type="EnsemblBacteria" id="BAD84309">
    <property type="protein sequence ID" value="BAD84309"/>
    <property type="gene ID" value="TK0120"/>
</dbReference>
<evidence type="ECO:0000259" key="1">
    <source>
        <dbReference type="PROSITE" id="PS51379"/>
    </source>
</evidence>
<sequence>MSEIPEYLKKGYITPEELFKIIPKPSDERLRARPVAVPECPQEIPCAPCREVCPTGAISMPTPNDLPIVDYEKCVGCSLCVQICPGLAFFMVHYVGDKARITMPYELLPVPERGDEVVLLNRVGEPVGKGKVTLVIPREKSMGDTAVVTVEVPIELAWEVRTIHVLGGEEDD</sequence>
<dbReference type="OrthoDB" id="2837at2157"/>
<dbReference type="RefSeq" id="WP_011249075.1">
    <property type="nucleotide sequence ID" value="NC_006624.1"/>
</dbReference>
<accession>Q5JFG4</accession>
<name>Q5JFG4_THEKO</name>
<dbReference type="Gene3D" id="3.30.70.20">
    <property type="match status" value="1"/>
</dbReference>
<dbReference type="eggNOG" id="arCOG05744">
    <property type="taxonomic scope" value="Archaea"/>
</dbReference>
<organism evidence="2 3">
    <name type="scientific">Thermococcus kodakarensis (strain ATCC BAA-918 / JCM 12380 / KOD1)</name>
    <name type="common">Pyrococcus kodakaraensis (strain KOD1)</name>
    <dbReference type="NCBI Taxonomy" id="69014"/>
    <lineage>
        <taxon>Archaea</taxon>
        <taxon>Methanobacteriati</taxon>
        <taxon>Methanobacteriota</taxon>
        <taxon>Thermococci</taxon>
        <taxon>Thermococcales</taxon>
        <taxon>Thermococcaceae</taxon>
        <taxon>Thermococcus</taxon>
    </lineage>
</organism>
<dbReference type="InParanoid" id="Q5JFG4"/>
<dbReference type="PATRIC" id="fig|69014.16.peg.120"/>
<reference evidence="2 3" key="1">
    <citation type="journal article" date="2005" name="Genome Res.">
        <title>Complete genome sequence of the hyperthermophilic archaeon Thermococcus kodakaraensis KOD1 and comparison with Pyrococcus genomes.</title>
        <authorList>
            <person name="Fukui T."/>
            <person name="Atomi H."/>
            <person name="Kanai T."/>
            <person name="Matsumi R."/>
            <person name="Fujiwara S."/>
            <person name="Imanaka T."/>
        </authorList>
    </citation>
    <scope>NUCLEOTIDE SEQUENCE [LARGE SCALE GENOMIC DNA]</scope>
    <source>
        <strain evidence="3">ATCC BAA-918 / JCM 12380 / KOD1</strain>
    </source>
</reference>
<dbReference type="EMBL" id="AP006878">
    <property type="protein sequence ID" value="BAD84309.1"/>
    <property type="molecule type" value="Genomic_DNA"/>
</dbReference>
<feature type="domain" description="4Fe-4S ferredoxin-type" evidence="1">
    <location>
        <begin position="65"/>
        <end position="94"/>
    </location>
</feature>
<dbReference type="HOGENOM" id="CLU_1582974_0_0_2"/>
<dbReference type="PANTHER" id="PTHR43122:SF1">
    <property type="entry name" value="IRON-SULFUR-BINDING PROTEIN"/>
    <property type="match status" value="1"/>
</dbReference>
<keyword evidence="3" id="KW-1185">Reference proteome</keyword>
<dbReference type="GO" id="GO:0016491">
    <property type="term" value="F:oxidoreductase activity"/>
    <property type="evidence" value="ECO:0007669"/>
    <property type="project" value="UniProtKB-ARBA"/>
</dbReference>
<dbReference type="InterPro" id="IPR017900">
    <property type="entry name" value="4Fe4S_Fe_S_CS"/>
</dbReference>
<dbReference type="STRING" id="69014.TK0120"/>
<dbReference type="PROSITE" id="PS00198">
    <property type="entry name" value="4FE4S_FER_1"/>
    <property type="match status" value="1"/>
</dbReference>
<dbReference type="GeneID" id="78446625"/>
<protein>
    <submittedName>
        <fullName evidence="2">Proline dehydrogenase, gamma subunit</fullName>
    </submittedName>
</protein>
<proteinExistence type="predicted"/>
<evidence type="ECO:0000313" key="2">
    <source>
        <dbReference type="EMBL" id="BAD84309.1"/>
    </source>
</evidence>
<dbReference type="Pfam" id="PF00037">
    <property type="entry name" value="Fer4"/>
    <property type="match status" value="1"/>
</dbReference>
<dbReference type="PhylomeDB" id="Q5JFG4"/>
<gene>
    <name evidence="2" type="ordered locus">TK0120</name>
</gene>
<dbReference type="KEGG" id="tko:TK0120"/>
<dbReference type="PANTHER" id="PTHR43122">
    <property type="entry name" value="FERREDOXIN SUBUNIT OF PYRUVATE:FLAVODOXIN OXIDOREDUCTASE-RELATED"/>
    <property type="match status" value="1"/>
</dbReference>